<comment type="caution">
    <text evidence="1">The sequence shown here is derived from an EMBL/GenBank/DDBJ whole genome shotgun (WGS) entry which is preliminary data.</text>
</comment>
<dbReference type="SUPFAM" id="SSF48208">
    <property type="entry name" value="Six-hairpin glycosidases"/>
    <property type="match status" value="1"/>
</dbReference>
<dbReference type="InterPro" id="IPR012341">
    <property type="entry name" value="6hp_glycosidase-like_sf"/>
</dbReference>
<dbReference type="Gene3D" id="1.50.10.10">
    <property type="match status" value="1"/>
</dbReference>
<reference evidence="1 2" key="1">
    <citation type="journal article" date="2016" name="Int. J. Syst. Evol. Microbiol.">
        <title>Arsenicitalea aurantiaca gen. nov., sp. nov., a new member of the family Hyphomicrobiaceae, isolated from high-arsenic sediment.</title>
        <authorList>
            <person name="Mu Y."/>
            <person name="Zhou L."/>
            <person name="Zeng X.C."/>
            <person name="Liu L."/>
            <person name="Pan Y."/>
            <person name="Chen X."/>
            <person name="Wang J."/>
            <person name="Li S."/>
            <person name="Li W.J."/>
            <person name="Wang Y."/>
        </authorList>
    </citation>
    <scope>NUCLEOTIDE SEQUENCE [LARGE SCALE GENOMIC DNA]</scope>
    <source>
        <strain evidence="1 2">42-50</strain>
    </source>
</reference>
<dbReference type="EMBL" id="RZNJ01000001">
    <property type="protein sequence ID" value="RUT34473.1"/>
    <property type="molecule type" value="Genomic_DNA"/>
</dbReference>
<dbReference type="GO" id="GO:0005975">
    <property type="term" value="P:carbohydrate metabolic process"/>
    <property type="evidence" value="ECO:0007669"/>
    <property type="project" value="InterPro"/>
</dbReference>
<dbReference type="Proteomes" id="UP000281547">
    <property type="component" value="Unassembled WGS sequence"/>
</dbReference>
<dbReference type="OrthoDB" id="7800341at2"/>
<dbReference type="RefSeq" id="WP_127186592.1">
    <property type="nucleotide sequence ID" value="NZ_RZNJ01000001.1"/>
</dbReference>
<evidence type="ECO:0000313" key="2">
    <source>
        <dbReference type="Proteomes" id="UP000281547"/>
    </source>
</evidence>
<accession>A0A433XK87</accession>
<dbReference type="InterPro" id="IPR008928">
    <property type="entry name" value="6-hairpin_glycosidase_sf"/>
</dbReference>
<sequence>MSNAFFEPARARYIASNIATLNWMLARPRLHGVYLNTKQNPLTLVDYGPEDGWRGPDHIYGWIEGRGLEAVVLHAEALRTLDPDLAGRLEAAAHPLASALEDLRAGDGHAYFAYDRQMQPIRFLPDGTPVAQMRPVDIYTYSDTFVAKGLVAHASVHDRAELPRHLAALRAVIEAIEDGRFQMDEKIALSHAAIAAEIDDFGPRMIMLGAAGMLVRAGLSDVASGFADRFIAHIIDRHFDPATGLLRNAPGLDACNVGHAIEFVGFAFDYLPADPDPELVRVLERILVSSVELGLKGPAIRLVVSASTGQPMSPYCPWWSLPETIRSAALTFERTHGARVLEIWKQADAIFFEKYWRPEAAIAYQCLTEDGPIDYVPATPDLDPGYHTGLSLLAAIDMIGRRDDAFKPE</sequence>
<organism evidence="1 2">
    <name type="scientific">Arsenicitalea aurantiaca</name>
    <dbReference type="NCBI Taxonomy" id="1783274"/>
    <lineage>
        <taxon>Bacteria</taxon>
        <taxon>Pseudomonadati</taxon>
        <taxon>Pseudomonadota</taxon>
        <taxon>Alphaproteobacteria</taxon>
        <taxon>Hyphomicrobiales</taxon>
        <taxon>Devosiaceae</taxon>
        <taxon>Arsenicitalea</taxon>
    </lineage>
</organism>
<proteinExistence type="predicted"/>
<keyword evidence="2" id="KW-1185">Reference proteome</keyword>
<protein>
    <submittedName>
        <fullName evidence="1">Uncharacterized protein</fullName>
    </submittedName>
</protein>
<gene>
    <name evidence="1" type="ORF">EMQ25_00480</name>
</gene>
<name>A0A433XK87_9HYPH</name>
<dbReference type="AlphaFoldDB" id="A0A433XK87"/>
<evidence type="ECO:0000313" key="1">
    <source>
        <dbReference type="EMBL" id="RUT34473.1"/>
    </source>
</evidence>